<dbReference type="InterPro" id="IPR022742">
    <property type="entry name" value="Hydrolase_4"/>
</dbReference>
<dbReference type="Pfam" id="PF12146">
    <property type="entry name" value="Hydrolase_4"/>
    <property type="match status" value="1"/>
</dbReference>
<proteinExistence type="predicted"/>
<keyword evidence="3" id="KW-1185">Reference proteome</keyword>
<dbReference type="InterPro" id="IPR053145">
    <property type="entry name" value="AB_hydrolase_Est10"/>
</dbReference>
<protein>
    <submittedName>
        <fullName evidence="2">Feruloyl esterase</fullName>
    </submittedName>
</protein>
<evidence type="ECO:0000259" key="1">
    <source>
        <dbReference type="Pfam" id="PF12146"/>
    </source>
</evidence>
<gene>
    <name evidence="2" type="ORF">HMPREF0665_01393</name>
</gene>
<sequence length="264" mass="28479">MTAEKKTIPGTSERVTIEGAMGKLAAIIQKPVLSAGEKCPMVMILHGFMGNKGGQLNELIADSLQAHGIASVRFDFNGHGESEGDFSKMTVLNEIEDAKKVYDYIAALPYVDAVAVSGHSQGGVVASMLAGELGSKKIRAVALMAPAGVIREDAIRGSAFGKSCNPLDPPESVELFEGKKLGRDYIVTAFSLPIYETAAPYDGPAFIVHGTGDRLVPYTYGERFHKLWKNSEYVLLDGFDHGFTQNLYRADALVSDFLIKTLCK</sequence>
<organism evidence="2 3">
    <name type="scientific">Segatella oris C735</name>
    <dbReference type="NCBI Taxonomy" id="563008"/>
    <lineage>
        <taxon>Bacteria</taxon>
        <taxon>Pseudomonadati</taxon>
        <taxon>Bacteroidota</taxon>
        <taxon>Bacteroidia</taxon>
        <taxon>Bacteroidales</taxon>
        <taxon>Prevotellaceae</taxon>
        <taxon>Segatella</taxon>
    </lineage>
</organism>
<name>D7NCX8_9BACT</name>
<dbReference type="PANTHER" id="PTHR43265">
    <property type="entry name" value="ESTERASE ESTD"/>
    <property type="match status" value="1"/>
</dbReference>
<dbReference type="AlphaFoldDB" id="D7NCX8"/>
<dbReference type="eggNOG" id="COG1073">
    <property type="taxonomic scope" value="Bacteria"/>
</dbReference>
<accession>D7NCX8</accession>
<dbReference type="PANTHER" id="PTHR43265:SF1">
    <property type="entry name" value="ESTERASE ESTD"/>
    <property type="match status" value="1"/>
</dbReference>
<feature type="domain" description="Serine aminopeptidase S33" evidence="1">
    <location>
        <begin position="40"/>
        <end position="153"/>
    </location>
</feature>
<dbReference type="Proteomes" id="UP000003805">
    <property type="component" value="Unassembled WGS sequence"/>
</dbReference>
<evidence type="ECO:0000313" key="3">
    <source>
        <dbReference type="Proteomes" id="UP000003805"/>
    </source>
</evidence>
<dbReference type="HOGENOM" id="CLU_048353_1_1_10"/>
<reference evidence="2 3" key="1">
    <citation type="submission" date="2010-02" db="EMBL/GenBank/DDBJ databases">
        <title>The Genome Sequence of Prevotella oris strain C735.</title>
        <authorList>
            <consortium name="The Broad Institute Genome Sequencing Platform"/>
            <person name="Ward D."/>
            <person name="Feldgarden M."/>
            <person name="Earl A."/>
            <person name="Young S.K."/>
            <person name="Zeng Q."/>
            <person name="Koehrsen M."/>
            <person name="Alvarado L."/>
            <person name="Berlin A."/>
            <person name="Bochicchio J."/>
            <person name="Borenstein D."/>
            <person name="Chapman S.B."/>
            <person name="Chen Z."/>
            <person name="Engels R."/>
            <person name="Freedman E."/>
            <person name="Gellesch M."/>
            <person name="Goldberg J."/>
            <person name="Griggs A."/>
            <person name="Gujja S."/>
            <person name="Heilman E."/>
            <person name="Heiman D."/>
            <person name="Hepburn T."/>
            <person name="Howarth C."/>
            <person name="Jen D."/>
            <person name="Larson L."/>
            <person name="Mehta T."/>
            <person name="Park D."/>
            <person name="Pearson M."/>
            <person name="Roberts A."/>
            <person name="Saif S."/>
            <person name="Shea T."/>
            <person name="Shenoy N."/>
            <person name="Sisk P."/>
            <person name="Stolte C."/>
            <person name="Sykes S."/>
            <person name="Thomson T."/>
            <person name="Walk T."/>
            <person name="White J."/>
            <person name="Yandava C."/>
            <person name="Sibley C.D."/>
            <person name="Field T.R."/>
            <person name="Grinwis M."/>
            <person name="Eshaghurshan C.S."/>
            <person name="Surette M.G."/>
            <person name="Haas B."/>
            <person name="Nusbaum C."/>
            <person name="Birren B."/>
        </authorList>
    </citation>
    <scope>NUCLEOTIDE SEQUENCE [LARGE SCALE GENOMIC DNA]</scope>
    <source>
        <strain evidence="2 3">C735</strain>
    </source>
</reference>
<dbReference type="Gene3D" id="3.40.50.1820">
    <property type="entry name" value="alpha/beta hydrolase"/>
    <property type="match status" value="1"/>
</dbReference>
<dbReference type="EMBL" id="GL349567">
    <property type="protein sequence ID" value="EFI48533.1"/>
    <property type="molecule type" value="Genomic_DNA"/>
</dbReference>
<dbReference type="InterPro" id="IPR029058">
    <property type="entry name" value="AB_hydrolase_fold"/>
</dbReference>
<dbReference type="SUPFAM" id="SSF53474">
    <property type="entry name" value="alpha/beta-Hydrolases"/>
    <property type="match status" value="1"/>
</dbReference>
<dbReference type="GO" id="GO:0052689">
    <property type="term" value="F:carboxylic ester hydrolase activity"/>
    <property type="evidence" value="ECO:0007669"/>
    <property type="project" value="TreeGrafter"/>
</dbReference>
<evidence type="ECO:0000313" key="2">
    <source>
        <dbReference type="EMBL" id="EFI48533.1"/>
    </source>
</evidence>